<dbReference type="AlphaFoldDB" id="A0AAV3ZCH5"/>
<organism evidence="2 3">
    <name type="scientific">Plakobranchus ocellatus</name>
    <dbReference type="NCBI Taxonomy" id="259542"/>
    <lineage>
        <taxon>Eukaryota</taxon>
        <taxon>Metazoa</taxon>
        <taxon>Spiralia</taxon>
        <taxon>Lophotrochozoa</taxon>
        <taxon>Mollusca</taxon>
        <taxon>Gastropoda</taxon>
        <taxon>Heterobranchia</taxon>
        <taxon>Euthyneura</taxon>
        <taxon>Panpulmonata</taxon>
        <taxon>Sacoglossa</taxon>
        <taxon>Placobranchoidea</taxon>
        <taxon>Plakobranchidae</taxon>
        <taxon>Plakobranchus</taxon>
    </lineage>
</organism>
<gene>
    <name evidence="2" type="ORF">PoB_002012100</name>
</gene>
<dbReference type="Proteomes" id="UP000735302">
    <property type="component" value="Unassembled WGS sequence"/>
</dbReference>
<keyword evidence="3" id="KW-1185">Reference proteome</keyword>
<reference evidence="2 3" key="1">
    <citation type="journal article" date="2021" name="Elife">
        <title>Chloroplast acquisition without the gene transfer in kleptoplastic sea slugs, Plakobranchus ocellatus.</title>
        <authorList>
            <person name="Maeda T."/>
            <person name="Takahashi S."/>
            <person name="Yoshida T."/>
            <person name="Shimamura S."/>
            <person name="Takaki Y."/>
            <person name="Nagai Y."/>
            <person name="Toyoda A."/>
            <person name="Suzuki Y."/>
            <person name="Arimoto A."/>
            <person name="Ishii H."/>
            <person name="Satoh N."/>
            <person name="Nishiyama T."/>
            <person name="Hasebe M."/>
            <person name="Maruyama T."/>
            <person name="Minagawa J."/>
            <person name="Obokata J."/>
            <person name="Shigenobu S."/>
        </authorList>
    </citation>
    <scope>NUCLEOTIDE SEQUENCE [LARGE SCALE GENOMIC DNA]</scope>
</reference>
<dbReference type="EMBL" id="BLXT01002362">
    <property type="protein sequence ID" value="GFN93615.1"/>
    <property type="molecule type" value="Genomic_DNA"/>
</dbReference>
<protein>
    <submittedName>
        <fullName evidence="2">Uncharacterized protein</fullName>
    </submittedName>
</protein>
<accession>A0AAV3ZCH5</accession>
<name>A0AAV3ZCH5_9GAST</name>
<comment type="caution">
    <text evidence="2">The sequence shown here is derived from an EMBL/GenBank/DDBJ whole genome shotgun (WGS) entry which is preliminary data.</text>
</comment>
<evidence type="ECO:0000256" key="1">
    <source>
        <dbReference type="SAM" id="MobiDB-lite"/>
    </source>
</evidence>
<sequence>MEEKGEQQVQTSHLQHHRAQIARGTVRPRLRFVQEQQCQARGQVVDPALHKIYVGLFLTFRQVRVTAIFTDNRTCQVLGNCTLDQQAHIAKCGKLHTTPTTTDFNPVSQTRPRKHEKQAVESDARWRSVRPGPVTMMTSRSKRLVTPGAERRGFRLENASRWSADQTVRNKSKSFVCNDSSQHLNASRITISYQSTRPRSL</sequence>
<evidence type="ECO:0000313" key="2">
    <source>
        <dbReference type="EMBL" id="GFN93615.1"/>
    </source>
</evidence>
<feature type="region of interest" description="Disordered" evidence="1">
    <location>
        <begin position="1"/>
        <end position="21"/>
    </location>
</feature>
<proteinExistence type="predicted"/>
<evidence type="ECO:0000313" key="3">
    <source>
        <dbReference type="Proteomes" id="UP000735302"/>
    </source>
</evidence>